<evidence type="ECO:0000256" key="7">
    <source>
        <dbReference type="ARBA" id="ARBA00023049"/>
    </source>
</evidence>
<proteinExistence type="inferred from homology"/>
<dbReference type="Pfam" id="PF00004">
    <property type="entry name" value="AAA"/>
    <property type="match status" value="1"/>
</dbReference>
<dbReference type="Pfam" id="PF01434">
    <property type="entry name" value="Peptidase_M41"/>
    <property type="match status" value="1"/>
</dbReference>
<dbReference type="Pfam" id="PF17862">
    <property type="entry name" value="AAA_lid_3"/>
    <property type="match status" value="1"/>
</dbReference>
<dbReference type="FunFam" id="1.10.8.60:FF:000001">
    <property type="entry name" value="ATP-dependent zinc metalloprotease FtsH"/>
    <property type="match status" value="1"/>
</dbReference>
<evidence type="ECO:0000256" key="5">
    <source>
        <dbReference type="ARBA" id="ARBA00022801"/>
    </source>
</evidence>
<dbReference type="Gene3D" id="1.20.58.760">
    <property type="entry name" value="Peptidase M41"/>
    <property type="match status" value="1"/>
</dbReference>
<gene>
    <name evidence="10" type="ORF">ENG67_06625</name>
</gene>
<dbReference type="GO" id="GO:0030163">
    <property type="term" value="P:protein catabolic process"/>
    <property type="evidence" value="ECO:0007669"/>
    <property type="project" value="TreeGrafter"/>
</dbReference>
<name>A0A7C0XA62_UNCW3</name>
<evidence type="ECO:0000256" key="3">
    <source>
        <dbReference type="ARBA" id="ARBA00022670"/>
    </source>
</evidence>
<dbReference type="Gene3D" id="3.40.50.300">
    <property type="entry name" value="P-loop containing nucleotide triphosphate hydrolases"/>
    <property type="match status" value="1"/>
</dbReference>
<dbReference type="GO" id="GO:0005886">
    <property type="term" value="C:plasma membrane"/>
    <property type="evidence" value="ECO:0007669"/>
    <property type="project" value="TreeGrafter"/>
</dbReference>
<dbReference type="GO" id="GO:0006508">
    <property type="term" value="P:proteolysis"/>
    <property type="evidence" value="ECO:0007669"/>
    <property type="project" value="UniProtKB-KW"/>
</dbReference>
<dbReference type="PROSITE" id="PS50209">
    <property type="entry name" value="CARD"/>
    <property type="match status" value="1"/>
</dbReference>
<feature type="non-terminal residue" evidence="10">
    <location>
        <position position="1"/>
    </location>
</feature>
<dbReference type="GO" id="GO:0004176">
    <property type="term" value="F:ATP-dependent peptidase activity"/>
    <property type="evidence" value="ECO:0007669"/>
    <property type="project" value="InterPro"/>
</dbReference>
<dbReference type="PANTHER" id="PTHR23076:SF97">
    <property type="entry name" value="ATP-DEPENDENT ZINC METALLOPROTEASE YME1L1"/>
    <property type="match status" value="1"/>
</dbReference>
<dbReference type="InterPro" id="IPR041569">
    <property type="entry name" value="AAA_lid_3"/>
</dbReference>
<evidence type="ECO:0000313" key="10">
    <source>
        <dbReference type="EMBL" id="HDM90861.1"/>
    </source>
</evidence>
<dbReference type="InterPro" id="IPR027417">
    <property type="entry name" value="P-loop_NTPase"/>
</dbReference>
<keyword evidence="4" id="KW-0479">Metal-binding</keyword>
<dbReference type="GO" id="GO:0046872">
    <property type="term" value="F:metal ion binding"/>
    <property type="evidence" value="ECO:0007669"/>
    <property type="project" value="UniProtKB-KW"/>
</dbReference>
<comment type="similarity">
    <text evidence="2">In the C-terminal section; belongs to the peptidase M41 family.</text>
</comment>
<dbReference type="SUPFAM" id="SSF52540">
    <property type="entry name" value="P-loop containing nucleoside triphosphate hydrolases"/>
    <property type="match status" value="1"/>
</dbReference>
<dbReference type="GO" id="GO:0004222">
    <property type="term" value="F:metalloendopeptidase activity"/>
    <property type="evidence" value="ECO:0007669"/>
    <property type="project" value="InterPro"/>
</dbReference>
<dbReference type="SUPFAM" id="SSF140990">
    <property type="entry name" value="FtsH protease domain-like"/>
    <property type="match status" value="1"/>
</dbReference>
<dbReference type="Gene3D" id="1.10.8.60">
    <property type="match status" value="1"/>
</dbReference>
<sequence>SEGIVVMAATNRPDILDPALLRPGRFDRRIVVDRPDVKGREAILRIHARNVPLADDVDLETIARSTPGFSGADLANLVNEAALLAARAGRSEVKMVDFEEAKDKVILGIARKSMVLTEDEKKEIAYHEAGHVMVSKFLPGTDPIHKVTIIPRGMALGATQQLPLSDRHIYKKSYVLNQLAVLLGGRVAEELVLGEGSTGAADDLQKATELARKMVCEWGMSEKLGPVTFGKVEHEVFLGRELGLKRVYSEEIARLIDEEISRIVREAEAKAREILTKNIDKLHALAEALLQKETLDKDEIDEILGFRKKEEKAAGPVSLSEDKAES</sequence>
<keyword evidence="6" id="KW-0862">Zinc</keyword>
<feature type="domain" description="CARD" evidence="9">
    <location>
        <begin position="260"/>
        <end position="326"/>
    </location>
</feature>
<dbReference type="InterPro" id="IPR003959">
    <property type="entry name" value="ATPase_AAA_core"/>
</dbReference>
<comment type="cofactor">
    <cofactor evidence="1">
        <name>Zn(2+)</name>
        <dbReference type="ChEBI" id="CHEBI:29105"/>
    </cofactor>
</comment>
<dbReference type="FunFam" id="1.20.58.760:FF:000001">
    <property type="entry name" value="ATP-dependent zinc metalloprotease FtsH"/>
    <property type="match status" value="1"/>
</dbReference>
<evidence type="ECO:0000256" key="1">
    <source>
        <dbReference type="ARBA" id="ARBA00001947"/>
    </source>
</evidence>
<evidence type="ECO:0000256" key="8">
    <source>
        <dbReference type="RuleBase" id="RU003651"/>
    </source>
</evidence>
<accession>A0A7C0XA62</accession>
<dbReference type="GO" id="GO:0005524">
    <property type="term" value="F:ATP binding"/>
    <property type="evidence" value="ECO:0007669"/>
    <property type="project" value="UniProtKB-KW"/>
</dbReference>
<dbReference type="Proteomes" id="UP000885931">
    <property type="component" value="Unassembled WGS sequence"/>
</dbReference>
<dbReference type="InterPro" id="IPR001315">
    <property type="entry name" value="CARD"/>
</dbReference>
<dbReference type="InterPro" id="IPR003960">
    <property type="entry name" value="ATPase_AAA_CS"/>
</dbReference>
<keyword evidence="5" id="KW-0378">Hydrolase</keyword>
<evidence type="ECO:0000256" key="6">
    <source>
        <dbReference type="ARBA" id="ARBA00022833"/>
    </source>
</evidence>
<organism evidence="10">
    <name type="scientific">candidate division WOR-3 bacterium</name>
    <dbReference type="NCBI Taxonomy" id="2052148"/>
    <lineage>
        <taxon>Bacteria</taxon>
        <taxon>Bacteria division WOR-3</taxon>
    </lineage>
</organism>
<evidence type="ECO:0000259" key="9">
    <source>
        <dbReference type="PROSITE" id="PS50209"/>
    </source>
</evidence>
<keyword evidence="7" id="KW-0482">Metalloprotease</keyword>
<dbReference type="PROSITE" id="PS00674">
    <property type="entry name" value="AAA"/>
    <property type="match status" value="1"/>
</dbReference>
<protein>
    <submittedName>
        <fullName evidence="10">AAA family ATPase</fullName>
    </submittedName>
</protein>
<dbReference type="InterPro" id="IPR000642">
    <property type="entry name" value="Peptidase_M41"/>
</dbReference>
<keyword evidence="8" id="KW-0067">ATP-binding</keyword>
<comment type="caution">
    <text evidence="10">The sequence shown here is derived from an EMBL/GenBank/DDBJ whole genome shotgun (WGS) entry which is preliminary data.</text>
</comment>
<dbReference type="AlphaFoldDB" id="A0A7C0XA62"/>
<keyword evidence="3" id="KW-0645">Protease</keyword>
<dbReference type="InterPro" id="IPR037219">
    <property type="entry name" value="Peptidase_M41-like"/>
</dbReference>
<dbReference type="GO" id="GO:0016887">
    <property type="term" value="F:ATP hydrolysis activity"/>
    <property type="evidence" value="ECO:0007669"/>
    <property type="project" value="InterPro"/>
</dbReference>
<evidence type="ECO:0000256" key="2">
    <source>
        <dbReference type="ARBA" id="ARBA00010044"/>
    </source>
</evidence>
<dbReference type="EMBL" id="DRBW01000243">
    <property type="protein sequence ID" value="HDM90861.1"/>
    <property type="molecule type" value="Genomic_DNA"/>
</dbReference>
<reference evidence="10" key="1">
    <citation type="journal article" date="2020" name="mSystems">
        <title>Genome- and Community-Level Interaction Insights into Carbon Utilization and Element Cycling Functions of Hydrothermarchaeota in Hydrothermal Sediment.</title>
        <authorList>
            <person name="Zhou Z."/>
            <person name="Liu Y."/>
            <person name="Xu W."/>
            <person name="Pan J."/>
            <person name="Luo Z.H."/>
            <person name="Li M."/>
        </authorList>
    </citation>
    <scope>NUCLEOTIDE SEQUENCE [LARGE SCALE GENOMIC DNA]</scope>
    <source>
        <strain evidence="10">HyVt-237</strain>
    </source>
</reference>
<comment type="similarity">
    <text evidence="8">Belongs to the AAA ATPase family.</text>
</comment>
<dbReference type="PANTHER" id="PTHR23076">
    <property type="entry name" value="METALLOPROTEASE M41 FTSH"/>
    <property type="match status" value="1"/>
</dbReference>
<evidence type="ECO:0000256" key="4">
    <source>
        <dbReference type="ARBA" id="ARBA00022723"/>
    </source>
</evidence>
<keyword evidence="8" id="KW-0547">Nucleotide-binding</keyword>